<dbReference type="PANTHER" id="PTHR43133">
    <property type="entry name" value="RNA POLYMERASE ECF-TYPE SIGMA FACTO"/>
    <property type="match status" value="1"/>
</dbReference>
<keyword evidence="2" id="KW-0805">Transcription regulation</keyword>
<evidence type="ECO:0000313" key="6">
    <source>
        <dbReference type="EMBL" id="AMQ56724.1"/>
    </source>
</evidence>
<dbReference type="Gene3D" id="1.10.10.10">
    <property type="entry name" value="Winged helix-like DNA-binding domain superfamily/Winged helix DNA-binding domain"/>
    <property type="match status" value="1"/>
</dbReference>
<dbReference type="InterPro" id="IPR007627">
    <property type="entry name" value="RNA_pol_sigma70_r2"/>
</dbReference>
<dbReference type="RefSeq" id="WP_157883972.1">
    <property type="nucleotide sequence ID" value="NZ_CP012836.1"/>
</dbReference>
<dbReference type="SUPFAM" id="SSF88659">
    <property type="entry name" value="Sigma3 and sigma4 domains of RNA polymerase sigma factors"/>
    <property type="match status" value="1"/>
</dbReference>
<keyword evidence="3" id="KW-0731">Sigma factor</keyword>
<evidence type="ECO:0000256" key="4">
    <source>
        <dbReference type="ARBA" id="ARBA00023163"/>
    </source>
</evidence>
<name>A0A142ENL9_9BACT</name>
<comment type="similarity">
    <text evidence="1">Belongs to the sigma-70 factor family. ECF subfamily.</text>
</comment>
<dbReference type="NCBIfam" id="TIGR02937">
    <property type="entry name" value="sigma70-ECF"/>
    <property type="match status" value="1"/>
</dbReference>
<organism evidence="6 7">
    <name type="scientific">Algoriphagus sanaruensis</name>
    <dbReference type="NCBI Taxonomy" id="1727163"/>
    <lineage>
        <taxon>Bacteria</taxon>
        <taxon>Pseudomonadati</taxon>
        <taxon>Bacteroidota</taxon>
        <taxon>Cytophagia</taxon>
        <taxon>Cytophagales</taxon>
        <taxon>Cyclobacteriaceae</taxon>
        <taxon>Algoriphagus</taxon>
    </lineage>
</organism>
<evidence type="ECO:0000313" key="7">
    <source>
        <dbReference type="Proteomes" id="UP000073816"/>
    </source>
</evidence>
<dbReference type="PATRIC" id="fig|1727163.4.peg.2056"/>
<dbReference type="STRING" id="1727163.AO498_09840"/>
<evidence type="ECO:0000256" key="1">
    <source>
        <dbReference type="ARBA" id="ARBA00010641"/>
    </source>
</evidence>
<protein>
    <recommendedName>
        <fullName evidence="5">RNA polymerase sigma-70 region 2 domain-containing protein</fullName>
    </recommendedName>
</protein>
<dbReference type="PANTHER" id="PTHR43133:SF45">
    <property type="entry name" value="RNA POLYMERASE ECF-TYPE SIGMA FACTOR"/>
    <property type="match status" value="1"/>
</dbReference>
<evidence type="ECO:0000259" key="5">
    <source>
        <dbReference type="Pfam" id="PF04542"/>
    </source>
</evidence>
<dbReference type="InterPro" id="IPR036388">
    <property type="entry name" value="WH-like_DNA-bd_sf"/>
</dbReference>
<dbReference type="InterPro" id="IPR013325">
    <property type="entry name" value="RNA_pol_sigma_r2"/>
</dbReference>
<dbReference type="Proteomes" id="UP000073816">
    <property type="component" value="Chromosome"/>
</dbReference>
<dbReference type="OrthoDB" id="9780326at2"/>
<reference evidence="7" key="1">
    <citation type="submission" date="2015-09" db="EMBL/GenBank/DDBJ databases">
        <title>Complete sequence of Algoriphagus sp. M8-2.</title>
        <authorList>
            <person name="Shintani M."/>
        </authorList>
    </citation>
    <scope>NUCLEOTIDE SEQUENCE [LARGE SCALE GENOMIC DNA]</scope>
    <source>
        <strain evidence="7">M8-2</strain>
    </source>
</reference>
<dbReference type="InterPro" id="IPR013324">
    <property type="entry name" value="RNA_pol_sigma_r3/r4-like"/>
</dbReference>
<dbReference type="InterPro" id="IPR039425">
    <property type="entry name" value="RNA_pol_sigma-70-like"/>
</dbReference>
<dbReference type="AlphaFoldDB" id="A0A142ENL9"/>
<dbReference type="GO" id="GO:0006352">
    <property type="term" value="P:DNA-templated transcription initiation"/>
    <property type="evidence" value="ECO:0007669"/>
    <property type="project" value="InterPro"/>
</dbReference>
<feature type="domain" description="RNA polymerase sigma-70 region 2" evidence="5">
    <location>
        <begin position="12"/>
        <end position="79"/>
    </location>
</feature>
<gene>
    <name evidence="6" type="ORF">AO498_09840</name>
</gene>
<dbReference type="Gene3D" id="1.10.1740.10">
    <property type="match status" value="1"/>
</dbReference>
<dbReference type="EMBL" id="CP012836">
    <property type="protein sequence ID" value="AMQ56724.1"/>
    <property type="molecule type" value="Genomic_DNA"/>
</dbReference>
<evidence type="ECO:0000256" key="3">
    <source>
        <dbReference type="ARBA" id="ARBA00023082"/>
    </source>
</evidence>
<keyword evidence="7" id="KW-1185">Reference proteome</keyword>
<reference evidence="6 7" key="2">
    <citation type="journal article" date="2016" name="Genome Announc.">
        <title>Complete Genome Sequence of Algoriphagus sp. Strain M8-2, Isolated from a Brackish Lake.</title>
        <authorList>
            <person name="Muraguchi Y."/>
            <person name="Kushimoto K."/>
            <person name="Ohtsubo Y."/>
            <person name="Suzuki T."/>
            <person name="Dohra H."/>
            <person name="Kimbara K."/>
            <person name="Shintani M."/>
        </authorList>
    </citation>
    <scope>NUCLEOTIDE SEQUENCE [LARGE SCALE GENOMIC DNA]</scope>
    <source>
        <strain evidence="6 7">M8-2</strain>
    </source>
</reference>
<evidence type="ECO:0000256" key="2">
    <source>
        <dbReference type="ARBA" id="ARBA00023015"/>
    </source>
</evidence>
<accession>A0A142ENL9</accession>
<dbReference type="KEGG" id="alm:AO498_09840"/>
<dbReference type="Pfam" id="PF04542">
    <property type="entry name" value="Sigma70_r2"/>
    <property type="match status" value="1"/>
</dbReference>
<dbReference type="InterPro" id="IPR014284">
    <property type="entry name" value="RNA_pol_sigma-70_dom"/>
</dbReference>
<proteinExistence type="inferred from homology"/>
<dbReference type="GO" id="GO:0016987">
    <property type="term" value="F:sigma factor activity"/>
    <property type="evidence" value="ECO:0007669"/>
    <property type="project" value="UniProtKB-KW"/>
</dbReference>
<dbReference type="SUPFAM" id="SSF88946">
    <property type="entry name" value="Sigma2 domain of RNA polymerase sigma factors"/>
    <property type="match status" value="1"/>
</dbReference>
<sequence length="170" mass="19844">MKSKRELDFEFIYKSHKDKIYRLCLGFVSDKDQSKDLFQEILIKIWRHLDSFKGQSEISTWVYRIAYNTAITFATQQKKREDQKVEFPENLDLAEPDSGKPEQEIQLQRLYQAITELNELDRIIATLLLEGTAYKTIAEISGISENYVAVKVNRIKTHLSQKLNPSQNGK</sequence>
<keyword evidence="4" id="KW-0804">Transcription</keyword>